<dbReference type="STRING" id="1123071.SAMN02745181_3013"/>
<proteinExistence type="inferred from homology"/>
<keyword evidence="2" id="KW-0067">ATP-binding</keyword>
<dbReference type="InterPro" id="IPR011703">
    <property type="entry name" value="ATPase_AAA-3"/>
</dbReference>
<dbReference type="PANTHER" id="PTHR42759">
    <property type="entry name" value="MOXR FAMILY PROTEIN"/>
    <property type="match status" value="1"/>
</dbReference>
<keyword evidence="7" id="KW-1185">Reference proteome</keyword>
<dbReference type="Pfam" id="PF07726">
    <property type="entry name" value="AAA_3"/>
    <property type="match status" value="1"/>
</dbReference>
<dbReference type="InterPro" id="IPR050764">
    <property type="entry name" value="CbbQ/NirQ/NorQ/GpvN"/>
</dbReference>
<dbReference type="CDD" id="cd00009">
    <property type="entry name" value="AAA"/>
    <property type="match status" value="1"/>
</dbReference>
<dbReference type="InParanoid" id="A0A1M6NY66"/>
<dbReference type="EMBL" id="FQYR01000005">
    <property type="protein sequence ID" value="SHK00665.1"/>
    <property type="molecule type" value="Genomic_DNA"/>
</dbReference>
<evidence type="ECO:0000259" key="5">
    <source>
        <dbReference type="Pfam" id="PF17863"/>
    </source>
</evidence>
<keyword evidence="1" id="KW-0547">Nucleotide-binding</keyword>
<reference evidence="6 7" key="1">
    <citation type="submission" date="2016-11" db="EMBL/GenBank/DDBJ databases">
        <authorList>
            <person name="Jaros S."/>
            <person name="Januszkiewicz K."/>
            <person name="Wedrychowicz H."/>
        </authorList>
    </citation>
    <scope>NUCLEOTIDE SEQUENCE [LARGE SCALE GENOMIC DNA]</scope>
    <source>
        <strain evidence="6 7">DSM 18772</strain>
    </source>
</reference>
<dbReference type="Proteomes" id="UP000184510">
    <property type="component" value="Unassembled WGS sequence"/>
</dbReference>
<evidence type="ECO:0000313" key="7">
    <source>
        <dbReference type="Proteomes" id="UP000184510"/>
    </source>
</evidence>
<dbReference type="GO" id="GO:0016887">
    <property type="term" value="F:ATP hydrolysis activity"/>
    <property type="evidence" value="ECO:0007669"/>
    <property type="project" value="InterPro"/>
</dbReference>
<accession>A0A1M6NY66</accession>
<organism evidence="6 7">
    <name type="scientific">Rubritalea squalenifaciens DSM 18772</name>
    <dbReference type="NCBI Taxonomy" id="1123071"/>
    <lineage>
        <taxon>Bacteria</taxon>
        <taxon>Pseudomonadati</taxon>
        <taxon>Verrucomicrobiota</taxon>
        <taxon>Verrucomicrobiia</taxon>
        <taxon>Verrucomicrobiales</taxon>
        <taxon>Rubritaleaceae</taxon>
        <taxon>Rubritalea</taxon>
    </lineage>
</organism>
<feature type="domain" description="ChlI/MoxR AAA lid" evidence="5">
    <location>
        <begin position="249"/>
        <end position="321"/>
    </location>
</feature>
<dbReference type="PIRSF" id="PIRSF002849">
    <property type="entry name" value="AAA_ATPase_chaperone_MoxR_prd"/>
    <property type="match status" value="1"/>
</dbReference>
<dbReference type="FunCoup" id="A0A1M6NY66">
    <property type="interactions" value="192"/>
</dbReference>
<name>A0A1M6NY66_9BACT</name>
<dbReference type="RefSeq" id="WP_143184578.1">
    <property type="nucleotide sequence ID" value="NZ_FQYR01000005.1"/>
</dbReference>
<evidence type="ECO:0000256" key="3">
    <source>
        <dbReference type="ARBA" id="ARBA00061607"/>
    </source>
</evidence>
<dbReference type="InterPro" id="IPR027417">
    <property type="entry name" value="P-loop_NTPase"/>
</dbReference>
<dbReference type="InterPro" id="IPR041628">
    <property type="entry name" value="ChlI/MoxR_AAA_lid"/>
</dbReference>
<dbReference type="Gene3D" id="1.10.8.80">
    <property type="entry name" value="Magnesium chelatase subunit I, C-Terminal domain"/>
    <property type="match status" value="1"/>
</dbReference>
<dbReference type="GO" id="GO:0005524">
    <property type="term" value="F:ATP binding"/>
    <property type="evidence" value="ECO:0007669"/>
    <property type="project" value="UniProtKB-KW"/>
</dbReference>
<evidence type="ECO:0000313" key="6">
    <source>
        <dbReference type="EMBL" id="SHK00665.1"/>
    </source>
</evidence>
<gene>
    <name evidence="6" type="ORF">SAMN02745181_3013</name>
</gene>
<dbReference type="OrthoDB" id="182723at2"/>
<dbReference type="Pfam" id="PF17863">
    <property type="entry name" value="AAA_lid_2"/>
    <property type="match status" value="1"/>
</dbReference>
<feature type="domain" description="ATPase AAA-3" evidence="4">
    <location>
        <begin position="42"/>
        <end position="172"/>
    </location>
</feature>
<evidence type="ECO:0000259" key="4">
    <source>
        <dbReference type="Pfam" id="PF07726"/>
    </source>
</evidence>
<dbReference type="PANTHER" id="PTHR42759:SF1">
    <property type="entry name" value="MAGNESIUM-CHELATASE SUBUNIT CHLD"/>
    <property type="match status" value="1"/>
</dbReference>
<evidence type="ECO:0000256" key="1">
    <source>
        <dbReference type="ARBA" id="ARBA00022741"/>
    </source>
</evidence>
<evidence type="ECO:0000256" key="2">
    <source>
        <dbReference type="ARBA" id="ARBA00022840"/>
    </source>
</evidence>
<dbReference type="Gene3D" id="3.40.50.300">
    <property type="entry name" value="P-loop containing nucleotide triphosphate hydrolases"/>
    <property type="match status" value="1"/>
</dbReference>
<sequence length="327" mass="36386">MTTNIDSTAAYLDNIRNRVGQIIVGQDTVVERTLIALLTSGHLLLEGMPGLAKTLLVNTISQSLHLDFRRVQFTIDLLPSDILGTEIFDEKTSSFRTHKGPIFTNLLLADEINRAAPKVQGALLEAMQERKVTLGNQSFALPTPFLVIATQNPIEQSGTFELPEAQLDRFMLCHRLSYPTPEDEEEILRRNLKLGVKREGSGAVARSEFDMITDDTVGSSDDLVKAMEAVYNVHVSDVFLKHTVNIIERTRHHKDLEVGCSPRAGISLLKASRARALIHARDYVIPEDLFALADDVCLHRIRLNYEALAEGKTPHGVLQEIIEESIS</sequence>
<dbReference type="SUPFAM" id="SSF52540">
    <property type="entry name" value="P-loop containing nucleoside triphosphate hydrolases"/>
    <property type="match status" value="1"/>
</dbReference>
<protein>
    <submittedName>
        <fullName evidence="6">MoxR-like ATPase</fullName>
    </submittedName>
</protein>
<comment type="similarity">
    <text evidence="3">Belongs to the MoxR family.</text>
</comment>
<dbReference type="FunFam" id="3.40.50.300:FF:000640">
    <property type="entry name" value="MoxR family ATPase"/>
    <property type="match status" value="1"/>
</dbReference>
<dbReference type="AlphaFoldDB" id="A0A1M6NY66"/>